<organism evidence="1 2">
    <name type="scientific">Bradyrhizobium elkanii</name>
    <dbReference type="NCBI Taxonomy" id="29448"/>
    <lineage>
        <taxon>Bacteria</taxon>
        <taxon>Pseudomonadati</taxon>
        <taxon>Pseudomonadota</taxon>
        <taxon>Alphaproteobacteria</taxon>
        <taxon>Hyphomicrobiales</taxon>
        <taxon>Nitrobacteraceae</taxon>
        <taxon>Bradyrhizobium</taxon>
    </lineage>
</organism>
<accession>A0A8I1Y1H8</accession>
<evidence type="ECO:0000313" key="1">
    <source>
        <dbReference type="EMBL" id="MBP1290892.1"/>
    </source>
</evidence>
<comment type="caution">
    <text evidence="1">The sequence shown here is derived from an EMBL/GenBank/DDBJ whole genome shotgun (WGS) entry which is preliminary data.</text>
</comment>
<evidence type="ECO:0000313" key="2">
    <source>
        <dbReference type="Proteomes" id="UP000673383"/>
    </source>
</evidence>
<reference evidence="1" key="1">
    <citation type="submission" date="2021-02" db="EMBL/GenBank/DDBJ databases">
        <title>Genomic Encyclopedia of Type Strains, Phase IV (KMG-V): Genome sequencing to study the core and pangenomes of soil and plant-associated prokaryotes.</title>
        <authorList>
            <person name="Whitman W."/>
        </authorList>
    </citation>
    <scope>NUCLEOTIDE SEQUENCE</scope>
    <source>
        <strain evidence="1">USDA 406</strain>
    </source>
</reference>
<name>A0A8I1Y1H8_BRAEL</name>
<dbReference type="AlphaFoldDB" id="A0A8I1Y1H8"/>
<dbReference type="EMBL" id="JAFICZ010000001">
    <property type="protein sequence ID" value="MBP1290892.1"/>
    <property type="molecule type" value="Genomic_DNA"/>
</dbReference>
<proteinExistence type="predicted"/>
<dbReference type="Proteomes" id="UP000673383">
    <property type="component" value="Unassembled WGS sequence"/>
</dbReference>
<gene>
    <name evidence="1" type="ORF">JOH49_000645</name>
</gene>
<protein>
    <submittedName>
        <fullName evidence="1">Uncharacterized protein</fullName>
    </submittedName>
</protein>
<sequence>MKLTSDRRALDAWWRNVSLRTTARIAPDHTTVCEVFK</sequence>